<evidence type="ECO:0000256" key="1">
    <source>
        <dbReference type="SAM" id="MobiDB-lite"/>
    </source>
</evidence>
<gene>
    <name evidence="3" type="ORF">EAX61_04975</name>
</gene>
<evidence type="ECO:0000256" key="2">
    <source>
        <dbReference type="SAM" id="SignalP"/>
    </source>
</evidence>
<name>A0A3M0GNY2_9FLAO</name>
<evidence type="ECO:0000313" key="3">
    <source>
        <dbReference type="EMBL" id="RMB62929.1"/>
    </source>
</evidence>
<sequence>MQLISCIILIALSQNTIAQVGIGTTTPAEGVMLDIESTNSGILIPRVALTSKATQAPITTVGALQVGTLVFNNATAGTGSNAVSPGFYYWSGSLWTAITPAALDAWELEGNAGTTPGTGPGQNYLGTSDTQNLIIATDGSPVLTLTTGGQIQANNPGTLANPSFTWSADTDTGLFKTGADVVQLTAGGRELASFIEAGNNSEVVINDSSVRTNFRVEGNNDTNALFVESQTDDVGIGTNDPDARLEIRQNSATTESEILKLTSQSDRGLSILSPDAGDNDDPFTYSTNNAHQFRVDANDALLIASDGDIGVGTTNLQGGAQLEMGATDKGILINRVALTGTADTGTVTVNAGAAGMLVYNTASAGTGATAVSPGFYYWNGTAWIAMGGTNGNDWALEGNSGTTPGTGPGQNYLGTSDVTNLIIATSDTERMRILANGEIGINSAGNAAFRLVSVGTDGEIALGGLSSTTGSGVQGGNTGTGFGVIGFGANTGVGVQGQNSGAGNAVVGINTGTGSGGYFQSGDVNSALRSFATGTGYGLAGVNLGTGNAIYSQSTDGIGIVNIVGGSNVGLYTDLTDAGGIGEQIDLDTNDGTGVFVIAVDDATTPTAGGNAYGFFAEVRTQTATIGNTVSGAAFVGNQTGVGHGILLNHSGIAGRNAEFNIENNLNTDPTIFATHQGEGSTLQIQNQKNNAIGTLSVADISYTGIGNIDHIAVNANSTPGVGFGVGVLGTGGFYGVFSNGNFGATGTKTFLIDHPEDPSNKLLRHYSVESDEVLNIYRGTATFDSSGNATIDLPSYYDDVNRNPSYQLTAVGAAMPNMYVAREIANNSFIVSGGVAGAKVSWQITAERDDPYMQQNPELRKPELIKEGTRAGKYLTPELYNQPKEKGMFYTNGKSKKEATSKAAINPKAASISPQLLEEDKNIKIATPIQENQKER</sequence>
<reference evidence="3 4" key="1">
    <citation type="submission" date="2018-10" db="EMBL/GenBank/DDBJ databases">
        <title>Dokdonia luteus sp. nov., isolated from sea water.</title>
        <authorList>
            <person name="Zhou L.Y."/>
            <person name="Du Z.J."/>
        </authorList>
    </citation>
    <scope>NUCLEOTIDE SEQUENCE [LARGE SCALE GENOMIC DNA]</scope>
    <source>
        <strain evidence="3 4">SH27</strain>
    </source>
</reference>
<protein>
    <submittedName>
        <fullName evidence="3">Uncharacterized protein</fullName>
    </submittedName>
</protein>
<dbReference type="EMBL" id="REFV01000003">
    <property type="protein sequence ID" value="RMB62929.1"/>
    <property type="molecule type" value="Genomic_DNA"/>
</dbReference>
<organism evidence="3 4">
    <name type="scientific">Dokdonia sinensis</name>
    <dbReference type="NCBI Taxonomy" id="2479847"/>
    <lineage>
        <taxon>Bacteria</taxon>
        <taxon>Pseudomonadati</taxon>
        <taxon>Bacteroidota</taxon>
        <taxon>Flavobacteriia</taxon>
        <taxon>Flavobacteriales</taxon>
        <taxon>Flavobacteriaceae</taxon>
        <taxon>Dokdonia</taxon>
    </lineage>
</organism>
<evidence type="ECO:0000313" key="4">
    <source>
        <dbReference type="Proteomes" id="UP000281985"/>
    </source>
</evidence>
<accession>A0A3M0GNY2</accession>
<proteinExistence type="predicted"/>
<feature type="chain" id="PRO_5018016954" evidence="2">
    <location>
        <begin position="19"/>
        <end position="937"/>
    </location>
</feature>
<dbReference type="AlphaFoldDB" id="A0A3M0GNY2"/>
<comment type="caution">
    <text evidence="3">The sequence shown here is derived from an EMBL/GenBank/DDBJ whole genome shotgun (WGS) entry which is preliminary data.</text>
</comment>
<keyword evidence="4" id="KW-1185">Reference proteome</keyword>
<feature type="signal peptide" evidence="2">
    <location>
        <begin position="1"/>
        <end position="18"/>
    </location>
</feature>
<feature type="region of interest" description="Disordered" evidence="1">
    <location>
        <begin position="887"/>
        <end position="912"/>
    </location>
</feature>
<keyword evidence="2" id="KW-0732">Signal</keyword>
<dbReference type="Proteomes" id="UP000281985">
    <property type="component" value="Unassembled WGS sequence"/>
</dbReference>